<organism evidence="1 2">
    <name type="scientific">Vigna unguiculata</name>
    <name type="common">Cowpea</name>
    <dbReference type="NCBI Taxonomy" id="3917"/>
    <lineage>
        <taxon>Eukaryota</taxon>
        <taxon>Viridiplantae</taxon>
        <taxon>Streptophyta</taxon>
        <taxon>Embryophyta</taxon>
        <taxon>Tracheophyta</taxon>
        <taxon>Spermatophyta</taxon>
        <taxon>Magnoliopsida</taxon>
        <taxon>eudicotyledons</taxon>
        <taxon>Gunneridae</taxon>
        <taxon>Pentapetalae</taxon>
        <taxon>rosids</taxon>
        <taxon>fabids</taxon>
        <taxon>Fabales</taxon>
        <taxon>Fabaceae</taxon>
        <taxon>Papilionoideae</taxon>
        <taxon>50 kb inversion clade</taxon>
        <taxon>NPAAA clade</taxon>
        <taxon>indigoferoid/millettioid clade</taxon>
        <taxon>Phaseoleae</taxon>
        <taxon>Vigna</taxon>
    </lineage>
</organism>
<proteinExistence type="predicted"/>
<evidence type="ECO:0000313" key="1">
    <source>
        <dbReference type="EMBL" id="QCD86491.1"/>
    </source>
</evidence>
<dbReference type="AlphaFoldDB" id="A0A4D6LD12"/>
<protein>
    <recommendedName>
        <fullName evidence="3">Transposase</fullName>
    </recommendedName>
</protein>
<reference evidence="1 2" key="1">
    <citation type="submission" date="2019-04" db="EMBL/GenBank/DDBJ databases">
        <title>An improved genome assembly and genetic linkage map for asparagus bean, Vigna unguiculata ssp. sesquipedialis.</title>
        <authorList>
            <person name="Xia Q."/>
            <person name="Zhang R."/>
            <person name="Dong Y."/>
        </authorList>
    </citation>
    <scope>NUCLEOTIDE SEQUENCE [LARGE SCALE GENOMIC DNA]</scope>
    <source>
        <tissue evidence="1">Leaf</tissue>
    </source>
</reference>
<dbReference type="Proteomes" id="UP000501690">
    <property type="component" value="Linkage Group LG3"/>
</dbReference>
<keyword evidence="2" id="KW-1185">Reference proteome</keyword>
<gene>
    <name evidence="1" type="ORF">DEO72_LG3g1014</name>
</gene>
<evidence type="ECO:0000313" key="2">
    <source>
        <dbReference type="Proteomes" id="UP000501690"/>
    </source>
</evidence>
<sequence length="229" mass="25966">MFIKTRQGHPCRKGKVGDKETLDTISKLEGSMQNSSIENVEKTFESLFGKEKPGRSVGKKDGEEVSRVEMFIKTRQGHPCRKGKVGDKETLDTISKLEGSMQNSSIENVEKTFESLFGKEKPGRVHCYGRTMSPSLFKRNQEIVAIKKGYDMKIYGMAKRIEGLETMMTLKLKQQNPDLNEDDIEHMMSLAFRKENSAIAPHSSASTHVPCFDQVDQEPQENIVEQMEE</sequence>
<accession>A0A4D6LD12</accession>
<name>A0A4D6LD12_VIGUN</name>
<evidence type="ECO:0008006" key="3">
    <source>
        <dbReference type="Google" id="ProtNLM"/>
    </source>
</evidence>
<dbReference type="EMBL" id="CP039347">
    <property type="protein sequence ID" value="QCD86491.1"/>
    <property type="molecule type" value="Genomic_DNA"/>
</dbReference>